<organism evidence="1 2">
    <name type="scientific">Solanum verrucosum</name>
    <dbReference type="NCBI Taxonomy" id="315347"/>
    <lineage>
        <taxon>Eukaryota</taxon>
        <taxon>Viridiplantae</taxon>
        <taxon>Streptophyta</taxon>
        <taxon>Embryophyta</taxon>
        <taxon>Tracheophyta</taxon>
        <taxon>Spermatophyta</taxon>
        <taxon>Magnoliopsida</taxon>
        <taxon>eudicotyledons</taxon>
        <taxon>Gunneridae</taxon>
        <taxon>Pentapetalae</taxon>
        <taxon>asterids</taxon>
        <taxon>lamiids</taxon>
        <taxon>Solanales</taxon>
        <taxon>Solanaceae</taxon>
        <taxon>Solanoideae</taxon>
        <taxon>Solaneae</taxon>
        <taxon>Solanum</taxon>
    </lineage>
</organism>
<proteinExistence type="predicted"/>
<dbReference type="AlphaFoldDB" id="A0AAF0TZT1"/>
<gene>
    <name evidence="1" type="ORF">MTR67_026528</name>
</gene>
<dbReference type="Proteomes" id="UP001234989">
    <property type="component" value="Chromosome 6"/>
</dbReference>
<protein>
    <submittedName>
        <fullName evidence="1">Uncharacterized protein</fullName>
    </submittedName>
</protein>
<evidence type="ECO:0000313" key="2">
    <source>
        <dbReference type="Proteomes" id="UP001234989"/>
    </source>
</evidence>
<reference evidence="1" key="1">
    <citation type="submission" date="2023-08" db="EMBL/GenBank/DDBJ databases">
        <title>A de novo genome assembly of Solanum verrucosum Schlechtendal, a Mexican diploid species geographically isolated from the other diploid A-genome species in potato relatives.</title>
        <authorList>
            <person name="Hosaka K."/>
        </authorList>
    </citation>
    <scope>NUCLEOTIDE SEQUENCE</scope>
    <source>
        <tissue evidence="1">Young leaves</tissue>
    </source>
</reference>
<accession>A0AAF0TZT1</accession>
<evidence type="ECO:0000313" key="1">
    <source>
        <dbReference type="EMBL" id="WMV33143.1"/>
    </source>
</evidence>
<name>A0AAF0TZT1_SOLVR</name>
<dbReference type="EMBL" id="CP133617">
    <property type="protein sequence ID" value="WMV33143.1"/>
    <property type="molecule type" value="Genomic_DNA"/>
</dbReference>
<sequence length="191" mass="22059">MKHRKFKFKRIYSISPFLIGRAKRGKRGSLQLSRVYVSTSSGICISTSSRYIYVKLNLFSCSTIQYIITSDVQTHEKRAILLLHPLLTMCNWSIKSSTLLSEEESIIQNKISAATRSIDHVQLMLPMLLLLRKKLSYRRGSGYMVSLVVLERQNCSFSGEVLLLTMMYYNFVKRFLWIDKPGKVSVCQLNM</sequence>
<keyword evidence="2" id="KW-1185">Reference proteome</keyword>